<dbReference type="PANTHER" id="PTHR33630">
    <property type="entry name" value="CUTINASE RV1984C-RELATED-RELATED"/>
    <property type="match status" value="1"/>
</dbReference>
<evidence type="ECO:0000256" key="4">
    <source>
        <dbReference type="ARBA" id="ARBA00023157"/>
    </source>
</evidence>
<proteinExistence type="inferred from homology"/>
<comment type="similarity">
    <text evidence="1">Belongs to the cutinase family.</text>
</comment>
<dbReference type="Gene3D" id="3.40.50.1820">
    <property type="entry name" value="alpha/beta hydrolase"/>
    <property type="match status" value="1"/>
</dbReference>
<reference evidence="5 6" key="1">
    <citation type="submission" date="2019-03" db="EMBL/GenBank/DDBJ databases">
        <title>Genomic Encyclopedia of Type Strains, Phase IV (KMG-IV): sequencing the most valuable type-strain genomes for metagenomic binning, comparative biology and taxonomic classification.</title>
        <authorList>
            <person name="Goeker M."/>
        </authorList>
    </citation>
    <scope>NUCLEOTIDE SEQUENCE [LARGE SCALE GENOMIC DNA]</scope>
    <source>
        <strain evidence="5 6">DSM 45775</strain>
    </source>
</reference>
<keyword evidence="3" id="KW-0378">Hydrolase</keyword>
<accession>A0A4R6VH89</accession>
<keyword evidence="4" id="KW-1015">Disulfide bond</keyword>
<dbReference type="PANTHER" id="PTHR33630:SF9">
    <property type="entry name" value="CUTINASE 4"/>
    <property type="match status" value="1"/>
</dbReference>
<dbReference type="InterPro" id="IPR000675">
    <property type="entry name" value="Cutinase/axe"/>
</dbReference>
<dbReference type="SUPFAM" id="SSF53474">
    <property type="entry name" value="alpha/beta-Hydrolases"/>
    <property type="match status" value="1"/>
</dbReference>
<sequence length="274" mass="28398">MVVHVPDLRHDDQVTGGVVRRALLLAVLLLTAGLVATPAATAAPACPPVVLFAVPGTGETSEAADPAASIGLLAGLTDPLARRWGDALSVRYIPYPATVDRPFYFTSEGRGAERLARDAGDVATRCPATTIMLVGYSQGGDVVSDVVHRAANGTIGLPADRIAGAVMLGSPRRDPRGPNLVDTPGRGVLGPRPTRELAVYDGRVYEVCAPGDPICATETLDVRVFREGWASGAHHSYPQVRVGPAGTPLFTVLERAADAVVARATMSPALAADG</sequence>
<dbReference type="SMART" id="SM01110">
    <property type="entry name" value="Cutinase"/>
    <property type="match status" value="1"/>
</dbReference>
<dbReference type="OrthoDB" id="3690529at2"/>
<organism evidence="5 6">
    <name type="scientific">Actinomycetospora succinea</name>
    <dbReference type="NCBI Taxonomy" id="663603"/>
    <lineage>
        <taxon>Bacteria</taxon>
        <taxon>Bacillati</taxon>
        <taxon>Actinomycetota</taxon>
        <taxon>Actinomycetes</taxon>
        <taxon>Pseudonocardiales</taxon>
        <taxon>Pseudonocardiaceae</taxon>
        <taxon>Actinomycetospora</taxon>
    </lineage>
</organism>
<name>A0A4R6VH89_9PSEU</name>
<dbReference type="AlphaFoldDB" id="A0A4R6VH89"/>
<dbReference type="Proteomes" id="UP000295705">
    <property type="component" value="Unassembled WGS sequence"/>
</dbReference>
<evidence type="ECO:0000313" key="5">
    <source>
        <dbReference type="EMBL" id="TDQ60674.1"/>
    </source>
</evidence>
<protein>
    <submittedName>
        <fullName evidence="5">Cutinase</fullName>
    </submittedName>
</protein>
<dbReference type="InterPro" id="IPR029058">
    <property type="entry name" value="AB_hydrolase_fold"/>
</dbReference>
<evidence type="ECO:0000256" key="3">
    <source>
        <dbReference type="ARBA" id="ARBA00022801"/>
    </source>
</evidence>
<dbReference type="Pfam" id="PF01083">
    <property type="entry name" value="Cutinase"/>
    <property type="match status" value="1"/>
</dbReference>
<comment type="caution">
    <text evidence="5">The sequence shown here is derived from an EMBL/GenBank/DDBJ whole genome shotgun (WGS) entry which is preliminary data.</text>
</comment>
<evidence type="ECO:0000313" key="6">
    <source>
        <dbReference type="Proteomes" id="UP000295705"/>
    </source>
</evidence>
<dbReference type="GO" id="GO:0052689">
    <property type="term" value="F:carboxylic ester hydrolase activity"/>
    <property type="evidence" value="ECO:0007669"/>
    <property type="project" value="UniProtKB-KW"/>
</dbReference>
<evidence type="ECO:0000256" key="1">
    <source>
        <dbReference type="ARBA" id="ARBA00007534"/>
    </source>
</evidence>
<keyword evidence="6" id="KW-1185">Reference proteome</keyword>
<evidence type="ECO:0000256" key="2">
    <source>
        <dbReference type="ARBA" id="ARBA00022487"/>
    </source>
</evidence>
<gene>
    <name evidence="5" type="ORF">EV188_103173</name>
</gene>
<dbReference type="EMBL" id="SNYO01000003">
    <property type="protein sequence ID" value="TDQ60674.1"/>
    <property type="molecule type" value="Genomic_DNA"/>
</dbReference>
<keyword evidence="2" id="KW-0719">Serine esterase</keyword>